<evidence type="ECO:0000313" key="2">
    <source>
        <dbReference type="EMBL" id="TDW94804.1"/>
    </source>
</evidence>
<sequence>MKKTLAATAIAATVLTLTATTAEAHIAAPTWVAANSVSTGDQDAASVAINRNGYVAVAWEDDRDTDNATDNVHSEIYLRLFRNGTAVYETKLSAGGSSGVTNWRHLHPDVGLDDKGNAVVVWQDDPDGNGYYNIPYRVVNTAGTVTASGNSNSSSTGQQINPRVAVDPDGAPSGAAVAFTVAWEDIQTGTPATVKAAGFTGPATRAWEVTASQTTGQHHNPDVAVSASGDAVVVWDEDGDANGDYNIGLIRLGRTNGAATLSRRVANSNTTGQQTHPAAAANFNGDFAAAWESAGAVATRAFNTAGTARYADVQVAAAGVAPSIGIDDQSQTVVGWTVAGADPDVWVRGFGTDGTDTGRLSAQRLSSVATGRQEQMTVAVSPFAEVAVAYTDDNDGNTYDQVYLGTGISNNSW</sequence>
<feature type="signal peptide" evidence="1">
    <location>
        <begin position="1"/>
        <end position="24"/>
    </location>
</feature>
<name>A0ABY2FNS8_9ACTN</name>
<protein>
    <submittedName>
        <fullName evidence="2">Uncharacterized protein</fullName>
    </submittedName>
</protein>
<organism evidence="2 3">
    <name type="scientific">Kribbella pratensis</name>
    <dbReference type="NCBI Taxonomy" id="2512112"/>
    <lineage>
        <taxon>Bacteria</taxon>
        <taxon>Bacillati</taxon>
        <taxon>Actinomycetota</taxon>
        <taxon>Actinomycetes</taxon>
        <taxon>Propionibacteriales</taxon>
        <taxon>Kribbellaceae</taxon>
        <taxon>Kribbella</taxon>
    </lineage>
</organism>
<evidence type="ECO:0000313" key="3">
    <source>
        <dbReference type="Proteomes" id="UP000295060"/>
    </source>
</evidence>
<accession>A0ABY2FNS8</accession>
<gene>
    <name evidence="2" type="ORF">EV137_2125</name>
</gene>
<proteinExistence type="predicted"/>
<keyword evidence="3" id="KW-1185">Reference proteome</keyword>
<dbReference type="EMBL" id="SODU01000001">
    <property type="protein sequence ID" value="TDW94804.1"/>
    <property type="molecule type" value="Genomic_DNA"/>
</dbReference>
<comment type="caution">
    <text evidence="2">The sequence shown here is derived from an EMBL/GenBank/DDBJ whole genome shotgun (WGS) entry which is preliminary data.</text>
</comment>
<dbReference type="Proteomes" id="UP000295060">
    <property type="component" value="Unassembled WGS sequence"/>
</dbReference>
<dbReference type="RefSeq" id="WP_134128149.1">
    <property type="nucleotide sequence ID" value="NZ_SODU01000001.1"/>
</dbReference>
<evidence type="ECO:0000256" key="1">
    <source>
        <dbReference type="SAM" id="SignalP"/>
    </source>
</evidence>
<reference evidence="2 3" key="1">
    <citation type="submission" date="2019-03" db="EMBL/GenBank/DDBJ databases">
        <title>Genomic Encyclopedia of Type Strains, Phase III (KMG-III): the genomes of soil and plant-associated and newly described type strains.</title>
        <authorList>
            <person name="Whitman W."/>
        </authorList>
    </citation>
    <scope>NUCLEOTIDE SEQUENCE [LARGE SCALE GENOMIC DNA]</scope>
    <source>
        <strain evidence="2 3">VKMAc-2574</strain>
    </source>
</reference>
<keyword evidence="1" id="KW-0732">Signal</keyword>
<feature type="chain" id="PRO_5046131686" evidence="1">
    <location>
        <begin position="25"/>
        <end position="413"/>
    </location>
</feature>